<dbReference type="Gene3D" id="3.40.50.1820">
    <property type="entry name" value="alpha/beta hydrolase"/>
    <property type="match status" value="1"/>
</dbReference>
<keyword evidence="1 3" id="KW-0378">Hydrolase</keyword>
<evidence type="ECO:0000259" key="2">
    <source>
        <dbReference type="Pfam" id="PF20434"/>
    </source>
</evidence>
<dbReference type="PANTHER" id="PTHR48081">
    <property type="entry name" value="AB HYDROLASE SUPERFAMILY PROTEIN C4A8.06C"/>
    <property type="match status" value="1"/>
</dbReference>
<reference evidence="3" key="1">
    <citation type="submission" date="2020-10" db="EMBL/GenBank/DDBJ databases">
        <authorList>
            <person name="Gilroy R."/>
        </authorList>
    </citation>
    <scope>NUCLEOTIDE SEQUENCE</scope>
    <source>
        <strain evidence="3">ChiSjej2B20-13462</strain>
    </source>
</reference>
<accession>A0A9D0Z6G4</accession>
<protein>
    <submittedName>
        <fullName evidence="3">Alpha/beta hydrolase</fullName>
    </submittedName>
</protein>
<dbReference type="SUPFAM" id="SSF53474">
    <property type="entry name" value="alpha/beta-Hydrolases"/>
    <property type="match status" value="1"/>
</dbReference>
<organism evidence="3 4">
    <name type="scientific">Candidatus Avoscillospira stercorigallinarum</name>
    <dbReference type="NCBI Taxonomy" id="2840708"/>
    <lineage>
        <taxon>Bacteria</taxon>
        <taxon>Bacillati</taxon>
        <taxon>Bacillota</taxon>
        <taxon>Clostridia</taxon>
        <taxon>Eubacteriales</taxon>
        <taxon>Oscillospiraceae</taxon>
        <taxon>Oscillospiraceae incertae sedis</taxon>
        <taxon>Candidatus Avoscillospira</taxon>
    </lineage>
</organism>
<proteinExistence type="predicted"/>
<dbReference type="Pfam" id="PF20434">
    <property type="entry name" value="BD-FAE"/>
    <property type="match status" value="1"/>
</dbReference>
<reference evidence="3" key="2">
    <citation type="journal article" date="2021" name="PeerJ">
        <title>Extensive microbial diversity within the chicken gut microbiome revealed by metagenomics and culture.</title>
        <authorList>
            <person name="Gilroy R."/>
            <person name="Ravi A."/>
            <person name="Getino M."/>
            <person name="Pursley I."/>
            <person name="Horton D.L."/>
            <person name="Alikhan N.F."/>
            <person name="Baker D."/>
            <person name="Gharbi K."/>
            <person name="Hall N."/>
            <person name="Watson M."/>
            <person name="Adriaenssens E.M."/>
            <person name="Foster-Nyarko E."/>
            <person name="Jarju S."/>
            <person name="Secka A."/>
            <person name="Antonio M."/>
            <person name="Oren A."/>
            <person name="Chaudhuri R.R."/>
            <person name="La Ragione R."/>
            <person name="Hildebrand F."/>
            <person name="Pallen M.J."/>
        </authorList>
    </citation>
    <scope>NUCLEOTIDE SEQUENCE</scope>
    <source>
        <strain evidence="3">ChiSjej2B20-13462</strain>
    </source>
</reference>
<dbReference type="AlphaFoldDB" id="A0A9D0Z6G4"/>
<feature type="domain" description="BD-FAE-like" evidence="2">
    <location>
        <begin position="46"/>
        <end position="242"/>
    </location>
</feature>
<comment type="caution">
    <text evidence="3">The sequence shown here is derived from an EMBL/GenBank/DDBJ whole genome shotgun (WGS) entry which is preliminary data.</text>
</comment>
<evidence type="ECO:0000256" key="1">
    <source>
        <dbReference type="ARBA" id="ARBA00022801"/>
    </source>
</evidence>
<dbReference type="EMBL" id="DVFN01000091">
    <property type="protein sequence ID" value="HIQ69908.1"/>
    <property type="molecule type" value="Genomic_DNA"/>
</dbReference>
<evidence type="ECO:0000313" key="3">
    <source>
        <dbReference type="EMBL" id="HIQ69908.1"/>
    </source>
</evidence>
<dbReference type="InterPro" id="IPR049492">
    <property type="entry name" value="BD-FAE-like_dom"/>
</dbReference>
<dbReference type="PANTHER" id="PTHR48081:SF33">
    <property type="entry name" value="KYNURENINE FORMAMIDASE"/>
    <property type="match status" value="1"/>
</dbReference>
<gene>
    <name evidence="3" type="ORF">IAA67_06235</name>
</gene>
<dbReference type="InterPro" id="IPR029058">
    <property type="entry name" value="AB_hydrolase_fold"/>
</dbReference>
<dbReference type="Proteomes" id="UP000886874">
    <property type="component" value="Unassembled WGS sequence"/>
</dbReference>
<name>A0A9D0Z6G4_9FIRM</name>
<dbReference type="InterPro" id="IPR050300">
    <property type="entry name" value="GDXG_lipolytic_enzyme"/>
</dbReference>
<evidence type="ECO:0000313" key="4">
    <source>
        <dbReference type="Proteomes" id="UP000886874"/>
    </source>
</evidence>
<dbReference type="GO" id="GO:0016787">
    <property type="term" value="F:hydrolase activity"/>
    <property type="evidence" value="ECO:0007669"/>
    <property type="project" value="UniProtKB-KW"/>
</dbReference>
<sequence>MTDIGAMIRESFGRGDDIRDAGLTTPEDVVRFDNLVYGSDPAWQALDVYRPRSAAGETLPVIVSVHGGGWVYGDKERYQFYCMSLAQRGFAVVNFTYRLAPEFQYPAPLEDTNLVFGWILRHADQYGLDTNRLFAVGDSAGGNILGLYAAFCTNPAYAARFSFQPYPSVKLRAVGLFCGDYEIDPAQNPDALSTQIMQVYLPERGSPRELEEMSVFHWITPDYPPVFLTTAVDDFLKDHAQSLAACLIRHDIPFQFHFYGSKDTRLGHVFHLDLRSPEGQRCNDETCAFFRNYL</sequence>